<accession>A0A1S4HEA7</accession>
<reference evidence="1" key="3">
    <citation type="submission" date="2020-05" db="UniProtKB">
        <authorList>
            <consortium name="EnsemblMetazoa"/>
        </authorList>
    </citation>
    <scope>IDENTIFICATION</scope>
    <source>
        <strain evidence="1">PEST</strain>
    </source>
</reference>
<dbReference type="EnsemblMetazoa" id="AGAP028150-RA">
    <property type="protein sequence ID" value="AGAP028150-PA"/>
    <property type="gene ID" value="AGAP028150"/>
</dbReference>
<dbReference type="Proteomes" id="UP000007062">
    <property type="component" value="Chromosome 3R"/>
</dbReference>
<keyword evidence="2" id="KW-1185">Reference proteome</keyword>
<reference evidence="1 2" key="2">
    <citation type="journal article" date="2004" name="Trends Parasitol.">
        <title>The Anopheles gambiae genome: an update.</title>
        <authorList>
            <person name="Mongin E."/>
            <person name="Louis C."/>
            <person name="Holt R.A."/>
            <person name="Birney E."/>
            <person name="Collins F.H."/>
        </authorList>
    </citation>
    <scope>NUCLEOTIDE SEQUENCE [LARGE SCALE GENOMIC DNA]</scope>
    <source>
        <strain evidence="1 2">PEST</strain>
    </source>
</reference>
<evidence type="ECO:0000313" key="2">
    <source>
        <dbReference type="Proteomes" id="UP000007062"/>
    </source>
</evidence>
<dbReference type="EMBL" id="AAAB01008984">
    <property type="status" value="NOT_ANNOTATED_CDS"/>
    <property type="molecule type" value="Genomic_DNA"/>
</dbReference>
<dbReference type="PANTHER" id="PTHR21112">
    <property type="entry name" value="CHEMOSENSORY PROTEIN A 29A-RELATED"/>
    <property type="match status" value="1"/>
</dbReference>
<reference evidence="1 2" key="1">
    <citation type="journal article" date="2002" name="Science">
        <title>The genome sequence of the malaria mosquito Anopheles gambiae.</title>
        <authorList>
            <person name="Holt R.A."/>
            <person name="Subramanian G.M."/>
            <person name="Halpern A."/>
            <person name="Sutton G.G."/>
            <person name="Charlab R."/>
            <person name="Nusskern D.R."/>
            <person name="Wincker P."/>
            <person name="Clark A.G."/>
            <person name="Ribeiro J.M."/>
            <person name="Wides R."/>
            <person name="Salzberg S.L."/>
            <person name="Loftus B."/>
            <person name="Yandell M."/>
            <person name="Majoros W.H."/>
            <person name="Rusch D.B."/>
            <person name="Lai Z."/>
            <person name="Kraft C.L."/>
            <person name="Abril J.F."/>
            <person name="Anthouard V."/>
            <person name="Arensburger P."/>
            <person name="Atkinson P.W."/>
            <person name="Baden H."/>
            <person name="de Berardinis V."/>
            <person name="Baldwin D."/>
            <person name="Benes V."/>
            <person name="Biedler J."/>
            <person name="Blass C."/>
            <person name="Bolanos R."/>
            <person name="Boscus D."/>
            <person name="Barnstead M."/>
            <person name="Cai S."/>
            <person name="Center A."/>
            <person name="Chaturverdi K."/>
            <person name="Christophides G.K."/>
            <person name="Chrystal M.A."/>
            <person name="Clamp M."/>
            <person name="Cravchik A."/>
            <person name="Curwen V."/>
            <person name="Dana A."/>
            <person name="Delcher A."/>
            <person name="Dew I."/>
            <person name="Evans C.A."/>
            <person name="Flanigan M."/>
            <person name="Grundschober-Freimoser A."/>
            <person name="Friedli L."/>
            <person name="Gu Z."/>
            <person name="Guan P."/>
            <person name="Guigo R."/>
            <person name="Hillenmeyer M.E."/>
            <person name="Hladun S.L."/>
            <person name="Hogan J.R."/>
            <person name="Hong Y.S."/>
            <person name="Hoover J."/>
            <person name="Jaillon O."/>
            <person name="Ke Z."/>
            <person name="Kodira C."/>
            <person name="Kokoza E."/>
            <person name="Koutsos A."/>
            <person name="Letunic I."/>
            <person name="Levitsky A."/>
            <person name="Liang Y."/>
            <person name="Lin J.J."/>
            <person name="Lobo N.F."/>
            <person name="Lopez J.R."/>
            <person name="Malek J.A."/>
            <person name="McIntosh T.C."/>
            <person name="Meister S."/>
            <person name="Miller J."/>
            <person name="Mobarry C."/>
            <person name="Mongin E."/>
            <person name="Murphy S.D."/>
            <person name="O'Brochta D.A."/>
            <person name="Pfannkoch C."/>
            <person name="Qi R."/>
            <person name="Regier M.A."/>
            <person name="Remington K."/>
            <person name="Shao H."/>
            <person name="Sharakhova M.V."/>
            <person name="Sitter C.D."/>
            <person name="Shetty J."/>
            <person name="Smith T.J."/>
            <person name="Strong R."/>
            <person name="Sun J."/>
            <person name="Thomasova D."/>
            <person name="Ton L.Q."/>
            <person name="Topalis P."/>
            <person name="Tu Z."/>
            <person name="Unger M.F."/>
            <person name="Walenz B."/>
            <person name="Wang A."/>
            <person name="Wang J."/>
            <person name="Wang M."/>
            <person name="Wang X."/>
            <person name="Woodford K.J."/>
            <person name="Wortman J.R."/>
            <person name="Wu M."/>
            <person name="Yao A."/>
            <person name="Zdobnov E.M."/>
            <person name="Zhang H."/>
            <person name="Zhao Q."/>
            <person name="Zhao S."/>
            <person name="Zhu S.C."/>
            <person name="Zhimulev I."/>
            <person name="Coluzzi M."/>
            <person name="della Torre A."/>
            <person name="Roth C.W."/>
            <person name="Louis C."/>
            <person name="Kalush F."/>
            <person name="Mural R.J."/>
            <person name="Myers E.W."/>
            <person name="Adams M.D."/>
            <person name="Smith H.O."/>
            <person name="Broder S."/>
            <person name="Gardner M.J."/>
            <person name="Fraser C.M."/>
            <person name="Birney E."/>
            <person name="Bork P."/>
            <person name="Brey P.T."/>
            <person name="Venter J.C."/>
            <person name="Weissenbach J."/>
            <person name="Kafatos F.C."/>
            <person name="Collins F.H."/>
            <person name="Hoffman S.L."/>
        </authorList>
    </citation>
    <scope>NUCLEOTIDE SEQUENCE [LARGE SCALE GENOMIC DNA]</scope>
    <source>
        <strain evidence="1 2">PEST</strain>
    </source>
</reference>
<sequence length="177" mass="20661">MAKIWFLLGLLFLLLARLLGIQIDFERTEQLTGFDVYGSTLRVRKYNRTTIVLNGTFTSKIVLDNNYAVSTQLFHSPLGNQQFNHYPMKLPMHQLCDFVDMLHDEYGEYLVNVYNMPERGVCPIKPRSAHTIDKVFPTKAIPPFLPSGLWKIYIYTTLKEKEVSKFEWIVKISTDFF</sequence>
<dbReference type="PANTHER" id="PTHR21112:SF0">
    <property type="entry name" value="CHEMOSENSORY PROTEIN A 29A-RELATED"/>
    <property type="match status" value="1"/>
</dbReference>
<dbReference type="InParanoid" id="A0A1S4HEA7"/>
<evidence type="ECO:0000313" key="1">
    <source>
        <dbReference type="EnsemblMetazoa" id="AGAP028150-PA"/>
    </source>
</evidence>
<protein>
    <recommendedName>
        <fullName evidence="3">MD-2-related lipid-recognition domain-containing protein</fullName>
    </recommendedName>
</protein>
<proteinExistence type="predicted"/>
<name>A0A1S4HEA7_ANOGA</name>
<organism evidence="1 2">
    <name type="scientific">Anopheles gambiae</name>
    <name type="common">African malaria mosquito</name>
    <dbReference type="NCBI Taxonomy" id="7165"/>
    <lineage>
        <taxon>Eukaryota</taxon>
        <taxon>Metazoa</taxon>
        <taxon>Ecdysozoa</taxon>
        <taxon>Arthropoda</taxon>
        <taxon>Hexapoda</taxon>
        <taxon>Insecta</taxon>
        <taxon>Pterygota</taxon>
        <taxon>Neoptera</taxon>
        <taxon>Endopterygota</taxon>
        <taxon>Diptera</taxon>
        <taxon>Nematocera</taxon>
        <taxon>Culicoidea</taxon>
        <taxon>Culicidae</taxon>
        <taxon>Anophelinae</taxon>
        <taxon>Anopheles</taxon>
    </lineage>
</organism>
<dbReference type="VEuPathDB" id="VectorBase:AGAMI1_000809"/>
<dbReference type="VEuPathDB" id="VectorBase:AGAP028150"/>
<dbReference type="AlphaFoldDB" id="A0A1S4HEA7"/>
<dbReference type="OMA" id="TGFDVYG"/>
<evidence type="ECO:0008006" key="3">
    <source>
        <dbReference type="Google" id="ProtNLM"/>
    </source>
</evidence>